<reference evidence="1" key="1">
    <citation type="journal article" date="2019" name="bioRxiv">
        <title>The Genome of the Zebra Mussel, Dreissena polymorpha: A Resource for Invasive Species Research.</title>
        <authorList>
            <person name="McCartney M.A."/>
            <person name="Auch B."/>
            <person name="Kono T."/>
            <person name="Mallez S."/>
            <person name="Zhang Y."/>
            <person name="Obille A."/>
            <person name="Becker A."/>
            <person name="Abrahante J.E."/>
            <person name="Garbe J."/>
            <person name="Badalamenti J.P."/>
            <person name="Herman A."/>
            <person name="Mangelson H."/>
            <person name="Liachko I."/>
            <person name="Sullivan S."/>
            <person name="Sone E.D."/>
            <person name="Koren S."/>
            <person name="Silverstein K.A.T."/>
            <person name="Beckman K.B."/>
            <person name="Gohl D.M."/>
        </authorList>
    </citation>
    <scope>NUCLEOTIDE SEQUENCE</scope>
    <source>
        <strain evidence="1">Duluth1</strain>
        <tissue evidence="1">Whole animal</tissue>
    </source>
</reference>
<accession>A0A9D4L701</accession>
<organism evidence="1 2">
    <name type="scientific">Dreissena polymorpha</name>
    <name type="common">Zebra mussel</name>
    <name type="synonym">Mytilus polymorpha</name>
    <dbReference type="NCBI Taxonomy" id="45954"/>
    <lineage>
        <taxon>Eukaryota</taxon>
        <taxon>Metazoa</taxon>
        <taxon>Spiralia</taxon>
        <taxon>Lophotrochozoa</taxon>
        <taxon>Mollusca</taxon>
        <taxon>Bivalvia</taxon>
        <taxon>Autobranchia</taxon>
        <taxon>Heteroconchia</taxon>
        <taxon>Euheterodonta</taxon>
        <taxon>Imparidentia</taxon>
        <taxon>Neoheterodontei</taxon>
        <taxon>Myida</taxon>
        <taxon>Dreissenoidea</taxon>
        <taxon>Dreissenidae</taxon>
        <taxon>Dreissena</taxon>
    </lineage>
</organism>
<dbReference type="Proteomes" id="UP000828390">
    <property type="component" value="Unassembled WGS sequence"/>
</dbReference>
<evidence type="ECO:0000313" key="1">
    <source>
        <dbReference type="EMBL" id="KAH3852423.1"/>
    </source>
</evidence>
<gene>
    <name evidence="1" type="ORF">DPMN_094932</name>
</gene>
<reference evidence="1" key="2">
    <citation type="submission" date="2020-11" db="EMBL/GenBank/DDBJ databases">
        <authorList>
            <person name="McCartney M.A."/>
            <person name="Auch B."/>
            <person name="Kono T."/>
            <person name="Mallez S."/>
            <person name="Becker A."/>
            <person name="Gohl D.M."/>
            <person name="Silverstein K.A.T."/>
            <person name="Koren S."/>
            <person name="Bechman K.B."/>
            <person name="Herman A."/>
            <person name="Abrahante J.E."/>
            <person name="Garbe J."/>
        </authorList>
    </citation>
    <scope>NUCLEOTIDE SEQUENCE</scope>
    <source>
        <strain evidence="1">Duluth1</strain>
        <tissue evidence="1">Whole animal</tissue>
    </source>
</reference>
<proteinExistence type="predicted"/>
<name>A0A9D4L701_DREPO</name>
<dbReference type="EMBL" id="JAIWYP010000003">
    <property type="protein sequence ID" value="KAH3852423.1"/>
    <property type="molecule type" value="Genomic_DNA"/>
</dbReference>
<sequence>MNYPSIEKLIKLAFALTPGHVELRILFRENQLLIVLFLPSKVMLCSKLPL</sequence>
<keyword evidence="2" id="KW-1185">Reference proteome</keyword>
<comment type="caution">
    <text evidence="1">The sequence shown here is derived from an EMBL/GenBank/DDBJ whole genome shotgun (WGS) entry which is preliminary data.</text>
</comment>
<protein>
    <submittedName>
        <fullName evidence="1">Uncharacterized protein</fullName>
    </submittedName>
</protein>
<dbReference type="AlphaFoldDB" id="A0A9D4L701"/>
<evidence type="ECO:0000313" key="2">
    <source>
        <dbReference type="Proteomes" id="UP000828390"/>
    </source>
</evidence>